<dbReference type="GO" id="GO:0003677">
    <property type="term" value="F:DNA binding"/>
    <property type="evidence" value="ECO:0007669"/>
    <property type="project" value="UniProtKB-KW"/>
</dbReference>
<dbReference type="PANTHER" id="PTHR46558">
    <property type="entry name" value="TRACRIPTIONAL REGULATORY PROTEIN-RELATED-RELATED"/>
    <property type="match status" value="1"/>
</dbReference>
<evidence type="ECO:0000256" key="1">
    <source>
        <dbReference type="ARBA" id="ARBA00023125"/>
    </source>
</evidence>
<keyword evidence="5" id="KW-1185">Reference proteome</keyword>
<evidence type="ECO:0000313" key="3">
    <source>
        <dbReference type="EMBL" id="PTX36571.1"/>
    </source>
</evidence>
<dbReference type="PANTHER" id="PTHR46558:SF11">
    <property type="entry name" value="HTH-TYPE TRANSCRIPTIONAL REGULATOR XRE"/>
    <property type="match status" value="1"/>
</dbReference>
<evidence type="ECO:0000313" key="4">
    <source>
        <dbReference type="EMBL" id="PTX37186.1"/>
    </source>
</evidence>
<name>A0A2T6A057_9RHOB</name>
<dbReference type="EMBL" id="QBKP01000052">
    <property type="protein sequence ID" value="PTX37186.1"/>
    <property type="molecule type" value="Genomic_DNA"/>
</dbReference>
<gene>
    <name evidence="4" type="ORF">C8N34_1526</name>
    <name evidence="3" type="ORF">C8N34_1586</name>
</gene>
<dbReference type="AlphaFoldDB" id="A0A2T6A057"/>
<dbReference type="CDD" id="cd00093">
    <property type="entry name" value="HTH_XRE"/>
    <property type="match status" value="1"/>
</dbReference>
<dbReference type="InterPro" id="IPR010982">
    <property type="entry name" value="Lambda_DNA-bd_dom_sf"/>
</dbReference>
<evidence type="ECO:0000313" key="5">
    <source>
        <dbReference type="Proteomes" id="UP000244224"/>
    </source>
</evidence>
<dbReference type="Proteomes" id="UP000244224">
    <property type="component" value="Unassembled WGS sequence"/>
</dbReference>
<comment type="caution">
    <text evidence="4">The sequence shown here is derived from an EMBL/GenBank/DDBJ whole genome shotgun (WGS) entry which is preliminary data.</text>
</comment>
<feature type="domain" description="HTH cro/C1-type" evidence="2">
    <location>
        <begin position="4"/>
        <end position="58"/>
    </location>
</feature>
<proteinExistence type="predicted"/>
<keyword evidence="1" id="KW-0238">DNA-binding</keyword>
<organism evidence="4 5">
    <name type="scientific">Gemmobacter caeni</name>
    <dbReference type="NCBI Taxonomy" id="589035"/>
    <lineage>
        <taxon>Bacteria</taxon>
        <taxon>Pseudomonadati</taxon>
        <taxon>Pseudomonadota</taxon>
        <taxon>Alphaproteobacteria</taxon>
        <taxon>Rhodobacterales</taxon>
        <taxon>Paracoccaceae</taxon>
        <taxon>Gemmobacter</taxon>
    </lineage>
</organism>
<accession>A0A2T6A057</accession>
<dbReference type="Gene3D" id="1.10.260.40">
    <property type="entry name" value="lambda repressor-like DNA-binding domains"/>
    <property type="match status" value="1"/>
</dbReference>
<dbReference type="RefSeq" id="WP_108131034.1">
    <property type="nucleotide sequence ID" value="NZ_QBKP01000052.1"/>
</dbReference>
<dbReference type="EMBL" id="QBKP01000058">
    <property type="protein sequence ID" value="PTX36571.1"/>
    <property type="molecule type" value="Genomic_DNA"/>
</dbReference>
<reference evidence="4 5" key="1">
    <citation type="submission" date="2018-04" db="EMBL/GenBank/DDBJ databases">
        <title>Genomic Encyclopedia of Archaeal and Bacterial Type Strains, Phase II (KMG-II): from individual species to whole genera.</title>
        <authorList>
            <person name="Goeker M."/>
        </authorList>
    </citation>
    <scope>NUCLEOTIDE SEQUENCE [LARGE SCALE GENOMIC DNA]</scope>
    <source>
        <strain evidence="4 5">DSM 21823</strain>
    </source>
</reference>
<dbReference type="InterPro" id="IPR001387">
    <property type="entry name" value="Cro/C1-type_HTH"/>
</dbReference>
<evidence type="ECO:0000259" key="2">
    <source>
        <dbReference type="PROSITE" id="PS50943"/>
    </source>
</evidence>
<dbReference type="Pfam" id="PF01381">
    <property type="entry name" value="HTH_3"/>
    <property type="match status" value="1"/>
</dbReference>
<dbReference type="PROSITE" id="PS50943">
    <property type="entry name" value="HTH_CROC1"/>
    <property type="match status" value="1"/>
</dbReference>
<protein>
    <submittedName>
        <fullName evidence="4">Helix-turn-helix protein</fullName>
    </submittedName>
</protein>
<sequence>MQNLRSIRKAKGLSQAQLAEMAEVNQATISKIESGTANFTSEMVSKLAHALSVSEAELFGLPELQLRVLQAINRMDPSQREAALVVLEAMSRK</sequence>
<dbReference type="SUPFAM" id="SSF47413">
    <property type="entry name" value="lambda repressor-like DNA-binding domains"/>
    <property type="match status" value="1"/>
</dbReference>
<dbReference type="SMART" id="SM00530">
    <property type="entry name" value="HTH_XRE"/>
    <property type="match status" value="1"/>
</dbReference>